<evidence type="ECO:0000313" key="4">
    <source>
        <dbReference type="EMBL" id="KAL0575337.1"/>
    </source>
</evidence>
<dbReference type="Pfam" id="PF06722">
    <property type="entry name" value="EryCIII-like_C"/>
    <property type="match status" value="1"/>
</dbReference>
<dbReference type="SUPFAM" id="SSF53756">
    <property type="entry name" value="UDP-Glycosyltransferase/glycogen phosphorylase"/>
    <property type="match status" value="1"/>
</dbReference>
<evidence type="ECO:0000256" key="2">
    <source>
        <dbReference type="ARBA" id="ARBA00022679"/>
    </source>
</evidence>
<dbReference type="Proteomes" id="UP001465976">
    <property type="component" value="Unassembled WGS sequence"/>
</dbReference>
<protein>
    <recommendedName>
        <fullName evidence="3">Erythromycin biosynthesis protein CIII-like C-terminal domain-containing protein</fullName>
    </recommendedName>
</protein>
<keyword evidence="2" id="KW-0808">Transferase</keyword>
<keyword evidence="1" id="KW-0328">Glycosyltransferase</keyword>
<evidence type="ECO:0000313" key="5">
    <source>
        <dbReference type="Proteomes" id="UP001465976"/>
    </source>
</evidence>
<dbReference type="PANTHER" id="PTHR48043:SF145">
    <property type="entry name" value="FI06409P-RELATED"/>
    <property type="match status" value="1"/>
</dbReference>
<dbReference type="InterPro" id="IPR050271">
    <property type="entry name" value="UDP-glycosyltransferase"/>
</dbReference>
<dbReference type="Gene3D" id="3.40.50.2000">
    <property type="entry name" value="Glycogen Phosphorylase B"/>
    <property type="match status" value="1"/>
</dbReference>
<proteinExistence type="predicted"/>
<dbReference type="CDD" id="cd03784">
    <property type="entry name" value="GT1_Gtf-like"/>
    <property type="match status" value="1"/>
</dbReference>
<evidence type="ECO:0000256" key="1">
    <source>
        <dbReference type="ARBA" id="ARBA00022676"/>
    </source>
</evidence>
<dbReference type="EMBL" id="JBAHYK010000314">
    <property type="protein sequence ID" value="KAL0575337.1"/>
    <property type="molecule type" value="Genomic_DNA"/>
</dbReference>
<name>A0ABR3FJJ6_9AGAR</name>
<organism evidence="4 5">
    <name type="scientific">Marasmius crinis-equi</name>
    <dbReference type="NCBI Taxonomy" id="585013"/>
    <lineage>
        <taxon>Eukaryota</taxon>
        <taxon>Fungi</taxon>
        <taxon>Dikarya</taxon>
        <taxon>Basidiomycota</taxon>
        <taxon>Agaricomycotina</taxon>
        <taxon>Agaricomycetes</taxon>
        <taxon>Agaricomycetidae</taxon>
        <taxon>Agaricales</taxon>
        <taxon>Marasmiineae</taxon>
        <taxon>Marasmiaceae</taxon>
        <taxon>Marasmius</taxon>
    </lineage>
</organism>
<accession>A0ABR3FJJ6</accession>
<dbReference type="InterPro" id="IPR002213">
    <property type="entry name" value="UDP_glucos_trans"/>
</dbReference>
<feature type="domain" description="Erythromycin biosynthesis protein CIII-like C-terminal" evidence="3">
    <location>
        <begin position="369"/>
        <end position="474"/>
    </location>
</feature>
<comment type="caution">
    <text evidence="4">The sequence shown here is derived from an EMBL/GenBank/DDBJ whole genome shotgun (WGS) entry which is preliminary data.</text>
</comment>
<reference evidence="4 5" key="1">
    <citation type="submission" date="2024-02" db="EMBL/GenBank/DDBJ databases">
        <title>A draft genome for the cacao thread blight pathogen Marasmius crinis-equi.</title>
        <authorList>
            <person name="Cohen S.P."/>
            <person name="Baruah I.K."/>
            <person name="Amoako-Attah I."/>
            <person name="Bukari Y."/>
            <person name="Meinhardt L.W."/>
            <person name="Bailey B.A."/>
        </authorList>
    </citation>
    <scope>NUCLEOTIDE SEQUENCE [LARGE SCALE GENOMIC DNA]</scope>
    <source>
        <strain evidence="4 5">GH-76</strain>
    </source>
</reference>
<dbReference type="InterPro" id="IPR010610">
    <property type="entry name" value="EryCIII-like_C"/>
</dbReference>
<evidence type="ECO:0000259" key="3">
    <source>
        <dbReference type="Pfam" id="PF06722"/>
    </source>
</evidence>
<dbReference type="PANTHER" id="PTHR48043">
    <property type="entry name" value="EG:EG0003.4 PROTEIN-RELATED"/>
    <property type="match status" value="1"/>
</dbReference>
<gene>
    <name evidence="4" type="ORF">V5O48_006639</name>
</gene>
<sequence length="496" mass="54712">MSSDQTSSGKILVFAYSDYGQANPMLSIVYELALMRPEVELHVASFTPLDTRLPDFQALLDRDRKRRAHPTHNIKDIVFHHCKGVTNMQAFGLYNGGMHAMTHPSGIRGCFKATENLDYLAAPLEAEGYLESFFQCREMITTMNPDIVIVDSLFKPAIDACRESTQLFVVLSTMSYKECTTADQPVLSLLTRFPAYGSGYPYPVPWHLIPSNVFINLLFGYTFATNPRFKKLDAYRKEHAGLNFGFHDFVIPGVQYLCPSLPETDFPFFVPDHIFSCGPLIFPFVPVEEADPELGIWIDKGPTILVNLGSHAISDEGYVTELAKGLRIMFASGGVPSHTQVLWKVKLGGGDSQIRNVIEGIIGAEIQEDRVKLVDWLKADPVSILLHPNTACTVHHGGANSFNEGIWAGVPHIVLPVWYDTYDFASRVEYLGIGIYGSKACSPGVEAEEFGKALLRIVGSEAQQYKGKAGSLGDACRARGNGRELGAKRVLELAGL</sequence>
<keyword evidence="5" id="KW-1185">Reference proteome</keyword>